<reference evidence="1" key="1">
    <citation type="journal article" date="2014" name="Front. Microbiol.">
        <title>High frequency of phylogenetically diverse reductive dehalogenase-homologous genes in deep subseafloor sedimentary metagenomes.</title>
        <authorList>
            <person name="Kawai M."/>
            <person name="Futagami T."/>
            <person name="Toyoda A."/>
            <person name="Takaki Y."/>
            <person name="Nishi S."/>
            <person name="Hori S."/>
            <person name="Arai W."/>
            <person name="Tsubouchi T."/>
            <person name="Morono Y."/>
            <person name="Uchiyama I."/>
            <person name="Ito T."/>
            <person name="Fujiyama A."/>
            <person name="Inagaki F."/>
            <person name="Takami H."/>
        </authorList>
    </citation>
    <scope>NUCLEOTIDE SEQUENCE</scope>
    <source>
        <strain evidence="1">Expedition CK06-06</strain>
    </source>
</reference>
<proteinExistence type="predicted"/>
<sequence>GSIISIERYGASAPYETIYEKFGLSVENVIDNAKGIL</sequence>
<dbReference type="AlphaFoldDB" id="X1P9M5"/>
<evidence type="ECO:0008006" key="2">
    <source>
        <dbReference type="Google" id="ProtNLM"/>
    </source>
</evidence>
<feature type="non-terminal residue" evidence="1">
    <location>
        <position position="1"/>
    </location>
</feature>
<dbReference type="EMBL" id="BARV01013929">
    <property type="protein sequence ID" value="GAI27629.1"/>
    <property type="molecule type" value="Genomic_DNA"/>
</dbReference>
<protein>
    <recommendedName>
        <fullName evidence="2">Transketolase C-terminal domain-containing protein</fullName>
    </recommendedName>
</protein>
<comment type="caution">
    <text evidence="1">The sequence shown here is derived from an EMBL/GenBank/DDBJ whole genome shotgun (WGS) entry which is preliminary data.</text>
</comment>
<dbReference type="SUPFAM" id="SSF52922">
    <property type="entry name" value="TK C-terminal domain-like"/>
    <property type="match status" value="1"/>
</dbReference>
<dbReference type="InterPro" id="IPR009014">
    <property type="entry name" value="Transketo_C/PFOR_II"/>
</dbReference>
<gene>
    <name evidence="1" type="ORF">S06H3_24767</name>
</gene>
<name>X1P9M5_9ZZZZ</name>
<evidence type="ECO:0000313" key="1">
    <source>
        <dbReference type="EMBL" id="GAI27629.1"/>
    </source>
</evidence>
<dbReference type="Gene3D" id="3.40.50.920">
    <property type="match status" value="1"/>
</dbReference>
<organism evidence="1">
    <name type="scientific">marine sediment metagenome</name>
    <dbReference type="NCBI Taxonomy" id="412755"/>
    <lineage>
        <taxon>unclassified sequences</taxon>
        <taxon>metagenomes</taxon>
        <taxon>ecological metagenomes</taxon>
    </lineage>
</organism>
<accession>X1P9M5</accession>